<proteinExistence type="predicted"/>
<keyword evidence="2" id="KW-1185">Reference proteome</keyword>
<name>A0ABR0PR17_GOSAR</name>
<dbReference type="Proteomes" id="UP001358586">
    <property type="component" value="Chromosome 6"/>
</dbReference>
<dbReference type="EMBL" id="JARKNE010000006">
    <property type="protein sequence ID" value="KAK5826620.1"/>
    <property type="molecule type" value="Genomic_DNA"/>
</dbReference>
<gene>
    <name evidence="1" type="ORF">PVK06_021546</name>
</gene>
<protein>
    <submittedName>
        <fullName evidence="1">Uncharacterized protein</fullName>
    </submittedName>
</protein>
<comment type="caution">
    <text evidence="1">The sequence shown here is derived from an EMBL/GenBank/DDBJ whole genome shotgun (WGS) entry which is preliminary data.</text>
</comment>
<sequence>MLFPSLLLPTDFSWGLSHQQLLYQISSTIATAAVYPPPFFILSSSSFFLLSSPTAASFDFAGSDQCRHRYGTPNCRVRVMEVSTPIEQSATVRLSQRNGSCSPNQYREIIFWLHRFSIIYLL</sequence>
<evidence type="ECO:0000313" key="1">
    <source>
        <dbReference type="EMBL" id="KAK5826620.1"/>
    </source>
</evidence>
<evidence type="ECO:0000313" key="2">
    <source>
        <dbReference type="Proteomes" id="UP001358586"/>
    </source>
</evidence>
<reference evidence="1 2" key="1">
    <citation type="submission" date="2023-03" db="EMBL/GenBank/DDBJ databases">
        <title>WGS of Gossypium arboreum.</title>
        <authorList>
            <person name="Yu D."/>
        </authorList>
    </citation>
    <scope>NUCLEOTIDE SEQUENCE [LARGE SCALE GENOMIC DNA]</scope>
    <source>
        <tissue evidence="1">Leaf</tissue>
    </source>
</reference>
<organism evidence="1 2">
    <name type="scientific">Gossypium arboreum</name>
    <name type="common">Tree cotton</name>
    <name type="synonym">Gossypium nanking</name>
    <dbReference type="NCBI Taxonomy" id="29729"/>
    <lineage>
        <taxon>Eukaryota</taxon>
        <taxon>Viridiplantae</taxon>
        <taxon>Streptophyta</taxon>
        <taxon>Embryophyta</taxon>
        <taxon>Tracheophyta</taxon>
        <taxon>Spermatophyta</taxon>
        <taxon>Magnoliopsida</taxon>
        <taxon>eudicotyledons</taxon>
        <taxon>Gunneridae</taxon>
        <taxon>Pentapetalae</taxon>
        <taxon>rosids</taxon>
        <taxon>malvids</taxon>
        <taxon>Malvales</taxon>
        <taxon>Malvaceae</taxon>
        <taxon>Malvoideae</taxon>
        <taxon>Gossypium</taxon>
    </lineage>
</organism>
<accession>A0ABR0PR17</accession>